<dbReference type="PANTHER" id="PTHR11604">
    <property type="entry name" value="PROFILIN"/>
    <property type="match status" value="1"/>
</dbReference>
<comment type="function">
    <text evidence="6">Binds to actin and affects the structure of the cytoskeleton. At high concentrations, profilin prevents the polymerization of actin, whereas it enhances it at low concentrations.</text>
</comment>
<comment type="subcellular location">
    <subcellularLocation>
        <location evidence="1">Cytoplasm</location>
        <location evidence="1">Cytoskeleton</location>
    </subcellularLocation>
</comment>
<protein>
    <recommendedName>
        <fullName evidence="7">Profilin</fullName>
    </recommendedName>
</protein>
<dbReference type="Proteomes" id="UP001166286">
    <property type="component" value="Unassembled WGS sequence"/>
</dbReference>
<gene>
    <name evidence="8" type="ORF">JMJ35_009011</name>
</gene>
<dbReference type="FunFam" id="3.30.450.30:FF:000015">
    <property type="entry name" value="Profilin"/>
    <property type="match status" value="1"/>
</dbReference>
<dbReference type="GO" id="GO:0005938">
    <property type="term" value="C:cell cortex"/>
    <property type="evidence" value="ECO:0007669"/>
    <property type="project" value="TreeGrafter"/>
</dbReference>
<dbReference type="PRINTS" id="PR01640">
    <property type="entry name" value="PROFILINPLNT"/>
</dbReference>
<dbReference type="PRINTS" id="PR00392">
    <property type="entry name" value="PROFILIN"/>
</dbReference>
<comment type="subunit">
    <text evidence="6">Occurs in many kinds of cells as a complex with monomeric actin in a 1:1 ratio.</text>
</comment>
<proteinExistence type="inferred from homology"/>
<keyword evidence="9" id="KW-1185">Reference proteome</keyword>
<evidence type="ECO:0000256" key="4">
    <source>
        <dbReference type="ARBA" id="ARBA00023203"/>
    </source>
</evidence>
<evidence type="ECO:0000256" key="3">
    <source>
        <dbReference type="ARBA" id="ARBA00022490"/>
    </source>
</evidence>
<dbReference type="GO" id="GO:0005856">
    <property type="term" value="C:cytoskeleton"/>
    <property type="evidence" value="ECO:0007669"/>
    <property type="project" value="UniProtKB-SubCell"/>
</dbReference>
<dbReference type="InterPro" id="IPR048278">
    <property type="entry name" value="PFN"/>
</dbReference>
<evidence type="ECO:0000256" key="7">
    <source>
        <dbReference type="RuleBase" id="RU003909"/>
    </source>
</evidence>
<evidence type="ECO:0000256" key="2">
    <source>
        <dbReference type="ARBA" id="ARBA00010058"/>
    </source>
</evidence>
<evidence type="ECO:0000256" key="6">
    <source>
        <dbReference type="RuleBase" id="RU003908"/>
    </source>
</evidence>
<evidence type="ECO:0000313" key="9">
    <source>
        <dbReference type="Proteomes" id="UP001166286"/>
    </source>
</evidence>
<evidence type="ECO:0000256" key="5">
    <source>
        <dbReference type="ARBA" id="ARBA00023212"/>
    </source>
</evidence>
<dbReference type="InterPro" id="IPR036140">
    <property type="entry name" value="PFN_sf"/>
</dbReference>
<dbReference type="GO" id="GO:0003785">
    <property type="term" value="F:actin monomer binding"/>
    <property type="evidence" value="ECO:0007669"/>
    <property type="project" value="TreeGrafter"/>
</dbReference>
<dbReference type="AlphaFoldDB" id="A0AA39QT87"/>
<reference evidence="8" key="1">
    <citation type="submission" date="2023-03" db="EMBL/GenBank/DDBJ databases">
        <title>Complete genome of Cladonia borealis.</title>
        <authorList>
            <person name="Park H."/>
        </authorList>
    </citation>
    <scope>NUCLEOTIDE SEQUENCE</scope>
    <source>
        <strain evidence="8">ANT050790</strain>
    </source>
</reference>
<keyword evidence="3" id="KW-0963">Cytoplasm</keyword>
<name>A0AA39QT87_9LECA</name>
<evidence type="ECO:0000313" key="8">
    <source>
        <dbReference type="EMBL" id="KAK0508735.1"/>
    </source>
</evidence>
<keyword evidence="5 6" id="KW-0206">Cytoskeleton</keyword>
<dbReference type="CDD" id="cd00148">
    <property type="entry name" value="PROF"/>
    <property type="match status" value="1"/>
</dbReference>
<accession>A0AA39QT87</accession>
<keyword evidence="4 7" id="KW-0009">Actin-binding</keyword>
<dbReference type="Gene3D" id="3.30.450.30">
    <property type="entry name" value="Dynein light chain 2a, cytoplasmic"/>
    <property type="match status" value="1"/>
</dbReference>
<dbReference type="InterPro" id="IPR005455">
    <property type="entry name" value="PFN_euk"/>
</dbReference>
<dbReference type="Pfam" id="PF00235">
    <property type="entry name" value="Profilin"/>
    <property type="match status" value="1"/>
</dbReference>
<dbReference type="SMART" id="SM00392">
    <property type="entry name" value="PROF"/>
    <property type="match status" value="1"/>
</dbReference>
<dbReference type="EMBL" id="JAFEKC020000020">
    <property type="protein sequence ID" value="KAK0508735.1"/>
    <property type="molecule type" value="Genomic_DNA"/>
</dbReference>
<comment type="caution">
    <text evidence="8">The sequence shown here is derived from an EMBL/GenBank/DDBJ whole genome shotgun (WGS) entry which is preliminary data.</text>
</comment>
<dbReference type="InterPro" id="IPR027310">
    <property type="entry name" value="Profilin_CS"/>
</dbReference>
<sequence>MSWQAYVDTSLVATGCVDKAAIFDAKGTSVWAASSHFKVEPSEIQSVVSSFEDKQPKKIFGSGFKIAGEKYLTIHAEDRSVYGKKGKEGVVIVKTVQALLVAHYPESVQPGQAVTVVEKLGDYLIGVGY</sequence>
<dbReference type="SUPFAM" id="SSF55770">
    <property type="entry name" value="Profilin (actin-binding protein)"/>
    <property type="match status" value="1"/>
</dbReference>
<comment type="similarity">
    <text evidence="2 7">Belongs to the profilin family.</text>
</comment>
<organism evidence="8 9">
    <name type="scientific">Cladonia borealis</name>
    <dbReference type="NCBI Taxonomy" id="184061"/>
    <lineage>
        <taxon>Eukaryota</taxon>
        <taxon>Fungi</taxon>
        <taxon>Dikarya</taxon>
        <taxon>Ascomycota</taxon>
        <taxon>Pezizomycotina</taxon>
        <taxon>Lecanoromycetes</taxon>
        <taxon>OSLEUM clade</taxon>
        <taxon>Lecanoromycetidae</taxon>
        <taxon>Lecanorales</taxon>
        <taxon>Lecanorineae</taxon>
        <taxon>Cladoniaceae</taxon>
        <taxon>Cladonia</taxon>
    </lineage>
</organism>
<evidence type="ECO:0000256" key="1">
    <source>
        <dbReference type="ARBA" id="ARBA00004245"/>
    </source>
</evidence>
<dbReference type="PANTHER" id="PTHR11604:SF0">
    <property type="entry name" value="PROFILIN"/>
    <property type="match status" value="1"/>
</dbReference>
<dbReference type="PROSITE" id="PS00414">
    <property type="entry name" value="PROFILIN"/>
    <property type="match status" value="1"/>
</dbReference>